<dbReference type="eggNOG" id="ENOG502QUTQ">
    <property type="taxonomic scope" value="Eukaryota"/>
</dbReference>
<evidence type="ECO:0000259" key="13">
    <source>
        <dbReference type="Pfam" id="PF18520"/>
    </source>
</evidence>
<evidence type="ECO:0000256" key="7">
    <source>
        <dbReference type="ARBA" id="ARBA00023212"/>
    </source>
</evidence>
<dbReference type="GeneID" id="11534019"/>
<evidence type="ECO:0000256" key="6">
    <source>
        <dbReference type="ARBA" id="ARBA00023054"/>
    </source>
</evidence>
<evidence type="ECO:0000313" key="15">
    <source>
        <dbReference type="Proteomes" id="UP000005666"/>
    </source>
</evidence>
<comment type="similarity">
    <text evidence="3">Belongs to the SPC110 family.</text>
</comment>
<feature type="coiled-coil region" evidence="11">
    <location>
        <begin position="417"/>
        <end position="831"/>
    </location>
</feature>
<dbReference type="KEGG" id="tpf:TPHA_0H01680"/>
<evidence type="ECO:0000256" key="9">
    <source>
        <dbReference type="ARBA" id="ARBA00025064"/>
    </source>
</evidence>
<dbReference type="Proteomes" id="UP000005666">
    <property type="component" value="Chromosome 8"/>
</dbReference>
<proteinExistence type="inferred from homology"/>
<evidence type="ECO:0000256" key="10">
    <source>
        <dbReference type="ARBA" id="ARBA00032118"/>
    </source>
</evidence>
<evidence type="ECO:0000256" key="3">
    <source>
        <dbReference type="ARBA" id="ARBA00005853"/>
    </source>
</evidence>
<keyword evidence="5" id="KW-0963">Cytoplasm</keyword>
<dbReference type="OrthoDB" id="10255522at2759"/>
<evidence type="ECO:0000256" key="2">
    <source>
        <dbReference type="ARBA" id="ARBA00004317"/>
    </source>
</evidence>
<sequence length="989" mass="115492">MSQSKEHSQRIASLEFTPIGQAKQAPKRPLESPTHNNGTEDIRDTTLNSPPRKYQKINPDDTLNSVNMFNESLEFDEVIPELSNTILSNSDINRRDSNEIIGRNLVNELKENASTSNPLKEQQEQIQSLIKENYNLKAKVTSLLKYLNTVMNKGELQKTLPLLDEINELKVLSGKKDRKIQEIKIKCDDLVTQNNILIRKSRELEALVASKNESATNSKEIDIINGKNQKIIEELETKLSNAKEDVANELNMTISELNDLKIRYNKFEKTIMEKDKLINAKDDLISSLEGNLEEITTEVENLQDLLRKKEEVIKEYKDKCNTMLEKNHDDDNNEQFMLVQDELNMKLSEIENLELELNDLKDLNTKLKESLNDKENELTNVSSEYEKYKLDAEAHMGIMKDSDDKLKNQVIEIRKKNIELNSKLLQMNEVNENLNDELMSLKDIIEKLEQDKKAKLQELKSLKSSDISQIEDLKQNNLTLERKLKENLDEKNVEINKLRRQHVDMQKTNSALVDKLTKESQSLRKEYEDKINDLENQLKSNITDLSTNKDLLAVEYNSKMDKLNKELEENKHALKTSEEIIKDLKNQLIENVTNSSQKLAKLTEAKNSEIESLLSQMESLRNKYRKKTETLINEQEEERQSYIRKLREEKLSTEREKDNYDKLLLQFNSEKNAIINSKKELEDNLNNKINSLEKLLQQTSSTDVELETLKSELRGKELEIKELYKKVKSVTDSKEELNSDYLKIRSINRELKVELKKIVDEYNDIAKKYRTLNDEFINNSKAKNGLEEAKANLLILQSKYNMMKKDFLNRLEELGKENVELENKVNLLSSGSRPSTSEIKFEDSTSQNRADYYRLKYNNEVRLNNDLRVMNDYLNRVMRASSQQLRLDLLKLGNEKNSNYLDIYDNIVRGKTDINGDYDPYYSSHNYPPTRNDFLSNDRKAYRRKFKSIAMMILSCIRMRNVASTSRMNKMKVDYLQKKIAMDNDRITW</sequence>
<feature type="coiled-coil region" evidence="11">
    <location>
        <begin position="225"/>
        <end position="391"/>
    </location>
</feature>
<keyword evidence="7" id="KW-0206">Cytoskeleton</keyword>
<reference evidence="14 15" key="1">
    <citation type="journal article" date="2011" name="Proc. Natl. Acad. Sci. U.S.A.">
        <title>Evolutionary erosion of yeast sex chromosomes by mating-type switching accidents.</title>
        <authorList>
            <person name="Gordon J.L."/>
            <person name="Armisen D."/>
            <person name="Proux-Wera E."/>
            <person name="Oheigeartaigh S.S."/>
            <person name="Byrne K.P."/>
            <person name="Wolfe K.H."/>
        </authorList>
    </citation>
    <scope>NUCLEOTIDE SEQUENCE [LARGE SCALE GENOMIC DNA]</scope>
    <source>
        <strain evidence="15">ATCC 24235 / CBS 4417 / NBRC 1672 / NRRL Y-8282 / UCD 70-5</strain>
    </source>
</reference>
<dbReference type="EMBL" id="HE612863">
    <property type="protein sequence ID" value="CCE64374.1"/>
    <property type="molecule type" value="Genomic_DNA"/>
</dbReference>
<dbReference type="Gene3D" id="6.10.310.10">
    <property type="match status" value="1"/>
</dbReference>
<dbReference type="Pfam" id="PF18520">
    <property type="entry name" value="Spc110_C"/>
    <property type="match status" value="1"/>
</dbReference>
<dbReference type="RefSeq" id="XP_003686808.1">
    <property type="nucleotide sequence ID" value="XM_003686760.1"/>
</dbReference>
<evidence type="ECO:0000256" key="12">
    <source>
        <dbReference type="SAM" id="MobiDB-lite"/>
    </source>
</evidence>
<dbReference type="InterPro" id="IPR040593">
    <property type="entry name" value="Spc110_C"/>
</dbReference>
<evidence type="ECO:0000256" key="11">
    <source>
        <dbReference type="SAM" id="Coils"/>
    </source>
</evidence>
<dbReference type="GO" id="GO:0005816">
    <property type="term" value="C:spindle pole body"/>
    <property type="evidence" value="ECO:0007669"/>
    <property type="project" value="UniProtKB-SubCell"/>
</dbReference>
<organism evidence="14 15">
    <name type="scientific">Tetrapisispora phaffii (strain ATCC 24235 / CBS 4417 / NBRC 1672 / NRRL Y-8282 / UCD 70-5)</name>
    <name type="common">Yeast</name>
    <name type="synonym">Fabospora phaffii</name>
    <dbReference type="NCBI Taxonomy" id="1071381"/>
    <lineage>
        <taxon>Eukaryota</taxon>
        <taxon>Fungi</taxon>
        <taxon>Dikarya</taxon>
        <taxon>Ascomycota</taxon>
        <taxon>Saccharomycotina</taxon>
        <taxon>Saccharomycetes</taxon>
        <taxon>Saccharomycetales</taxon>
        <taxon>Saccharomycetaceae</taxon>
        <taxon>Tetrapisispora</taxon>
    </lineage>
</organism>
<gene>
    <name evidence="14" type="primary">TPHA0H01680</name>
    <name evidence="14" type="ordered locus">TPHA_0H01680</name>
</gene>
<evidence type="ECO:0000256" key="1">
    <source>
        <dbReference type="ARBA" id="ARBA00004123"/>
    </source>
</evidence>
<comment type="function">
    <text evidence="9">Component of the spindle pole body (SPB) required for the proper execution of spindle pole body (SPB) duplication. Potential role in cross-linking filaments or anchoring other molecules. It is essential for growth.</text>
</comment>
<dbReference type="HOGENOM" id="CLU_329279_0_0_1"/>
<feature type="region of interest" description="Disordered" evidence="12">
    <location>
        <begin position="1"/>
        <end position="60"/>
    </location>
</feature>
<name>G8BX70_TETPH</name>
<keyword evidence="8" id="KW-0539">Nucleus</keyword>
<evidence type="ECO:0000313" key="14">
    <source>
        <dbReference type="EMBL" id="CCE64374.1"/>
    </source>
</evidence>
<evidence type="ECO:0000256" key="8">
    <source>
        <dbReference type="ARBA" id="ARBA00023242"/>
    </source>
</evidence>
<evidence type="ECO:0000256" key="5">
    <source>
        <dbReference type="ARBA" id="ARBA00022490"/>
    </source>
</evidence>
<dbReference type="OMA" id="MENASNK"/>
<evidence type="ECO:0000256" key="4">
    <source>
        <dbReference type="ARBA" id="ARBA00016285"/>
    </source>
</evidence>
<protein>
    <recommendedName>
        <fullName evidence="4">Spindle pole body component 110</fullName>
    </recommendedName>
    <alternativeName>
        <fullName evidence="10">Spindle pole body spacer protein SPC110</fullName>
    </alternativeName>
</protein>
<feature type="domain" description="Spindle pole body component 110 C-terminal" evidence="13">
    <location>
        <begin position="939"/>
        <end position="989"/>
    </location>
</feature>
<comment type="subcellular location">
    <subcellularLocation>
        <location evidence="2">Cytoplasm</location>
        <location evidence="2">Cytoskeleton</location>
        <location evidence="2">Microtubule organizing center</location>
        <location evidence="2">Spindle pole body</location>
    </subcellularLocation>
    <subcellularLocation>
        <location evidence="1">Nucleus</location>
    </subcellularLocation>
</comment>
<keyword evidence="15" id="KW-1185">Reference proteome</keyword>
<accession>G8BX70</accession>
<dbReference type="GO" id="GO:0005634">
    <property type="term" value="C:nucleus"/>
    <property type="evidence" value="ECO:0007669"/>
    <property type="project" value="UniProtKB-SubCell"/>
</dbReference>
<keyword evidence="6 11" id="KW-0175">Coiled coil</keyword>
<dbReference type="AlphaFoldDB" id="G8BX70"/>